<protein>
    <submittedName>
        <fullName evidence="2">Wound-responsive family protein</fullName>
    </submittedName>
</protein>
<feature type="non-terminal residue" evidence="2">
    <location>
        <position position="1"/>
    </location>
</feature>
<reference evidence="2 3" key="1">
    <citation type="journal article" date="2018" name="Front. Plant Sci.">
        <title>Red Clover (Trifolium pratense) and Zigzag Clover (T. medium) - A Picture of Genomic Similarities and Differences.</title>
        <authorList>
            <person name="Dluhosova J."/>
            <person name="Istvanek J."/>
            <person name="Nedelnik J."/>
            <person name="Repkova J."/>
        </authorList>
    </citation>
    <scope>NUCLEOTIDE SEQUENCE [LARGE SCALE GENOMIC DNA]</scope>
    <source>
        <strain evidence="3">cv. 10/8</strain>
        <tissue evidence="2">Leaf</tissue>
    </source>
</reference>
<dbReference type="AlphaFoldDB" id="A0A392MLE0"/>
<evidence type="ECO:0000256" key="1">
    <source>
        <dbReference type="SAM" id="MobiDB-lite"/>
    </source>
</evidence>
<organism evidence="2 3">
    <name type="scientific">Trifolium medium</name>
    <dbReference type="NCBI Taxonomy" id="97028"/>
    <lineage>
        <taxon>Eukaryota</taxon>
        <taxon>Viridiplantae</taxon>
        <taxon>Streptophyta</taxon>
        <taxon>Embryophyta</taxon>
        <taxon>Tracheophyta</taxon>
        <taxon>Spermatophyta</taxon>
        <taxon>Magnoliopsida</taxon>
        <taxon>eudicotyledons</taxon>
        <taxon>Gunneridae</taxon>
        <taxon>Pentapetalae</taxon>
        <taxon>rosids</taxon>
        <taxon>fabids</taxon>
        <taxon>Fabales</taxon>
        <taxon>Fabaceae</taxon>
        <taxon>Papilionoideae</taxon>
        <taxon>50 kb inversion clade</taxon>
        <taxon>NPAAA clade</taxon>
        <taxon>Hologalegina</taxon>
        <taxon>IRL clade</taxon>
        <taxon>Trifolieae</taxon>
        <taxon>Trifolium</taxon>
    </lineage>
</organism>
<feature type="region of interest" description="Disordered" evidence="1">
    <location>
        <begin position="30"/>
        <end position="51"/>
    </location>
</feature>
<dbReference type="EMBL" id="LXQA010013908">
    <property type="protein sequence ID" value="MCH88307.1"/>
    <property type="molecule type" value="Genomic_DNA"/>
</dbReference>
<evidence type="ECO:0000313" key="3">
    <source>
        <dbReference type="Proteomes" id="UP000265520"/>
    </source>
</evidence>
<accession>A0A392MLE0</accession>
<dbReference type="GO" id="GO:0006325">
    <property type="term" value="P:chromatin organization"/>
    <property type="evidence" value="ECO:0007669"/>
    <property type="project" value="TreeGrafter"/>
</dbReference>
<dbReference type="Proteomes" id="UP000265520">
    <property type="component" value="Unassembled WGS sequence"/>
</dbReference>
<dbReference type="GO" id="GO:0005634">
    <property type="term" value="C:nucleus"/>
    <property type="evidence" value="ECO:0007669"/>
    <property type="project" value="TreeGrafter"/>
</dbReference>
<dbReference type="PANTHER" id="PTHR21669:SF27">
    <property type="entry name" value="WOUND-RESPONSIVE FAMILY PROTEIN"/>
    <property type="match status" value="1"/>
</dbReference>
<name>A0A392MLE0_9FABA</name>
<comment type="caution">
    <text evidence="2">The sequence shown here is derived from an EMBL/GenBank/DDBJ whole genome shotgun (WGS) entry which is preliminary data.</text>
</comment>
<gene>
    <name evidence="2" type="ORF">A2U01_0009191</name>
</gene>
<dbReference type="PANTHER" id="PTHR21669">
    <property type="entry name" value="CAPZ-INTERACTING PROTEIN AND RELATED PROTEINS"/>
    <property type="match status" value="1"/>
</dbReference>
<proteinExistence type="predicted"/>
<keyword evidence="3" id="KW-1185">Reference proteome</keyword>
<sequence>KSEYMHKKDGSSVRPKSSMLEKALGELEKMVAESRPPAAENPEADNTSQAVKRRLPREVKLKLAKVARLAASQGKVSKELINRLMSILGHLMQLRTLKVLPLLNINR</sequence>
<evidence type="ECO:0000313" key="2">
    <source>
        <dbReference type="EMBL" id="MCH88307.1"/>
    </source>
</evidence>